<dbReference type="CTD" id="9953576"/>
<accession>A0A1S0TEP0</accession>
<dbReference type="OMA" id="MHINDRA"/>
<evidence type="ECO:0000313" key="2">
    <source>
        <dbReference type="EMBL" id="EFO12453.1"/>
    </source>
</evidence>
<dbReference type="GeneID" id="9953576"/>
<keyword evidence="1" id="KW-0812">Transmembrane</keyword>
<sequence>IWITLNIIGLFMEYCSKGLYTIKGIHEWRKMHINDRAFRRIIACFHIIPFVLGIYSNFYFLGGFEVGSMFVTRIWYEETLTLRFPAILLLTLAYFYAQVCIEIERKFSLVAVKNNNNKKI</sequence>
<feature type="transmembrane region" description="Helical" evidence="1">
    <location>
        <begin position="37"/>
        <end position="60"/>
    </location>
</feature>
<dbReference type="InParanoid" id="A0A1S0TEP0"/>
<dbReference type="KEGG" id="loa:LOAG_16080"/>
<reference evidence="2" key="1">
    <citation type="submission" date="2012-04" db="EMBL/GenBank/DDBJ databases">
        <title>The Genome Sequence of Loa loa.</title>
        <authorList>
            <consortium name="The Broad Institute Genome Sequencing Platform"/>
            <consortium name="Broad Institute Genome Sequencing Center for Infectious Disease"/>
            <person name="Nutman T.B."/>
            <person name="Fink D.L."/>
            <person name="Russ C."/>
            <person name="Young S."/>
            <person name="Zeng Q."/>
            <person name="Gargeya S."/>
            <person name="Alvarado L."/>
            <person name="Berlin A."/>
            <person name="Chapman S.B."/>
            <person name="Chen Z."/>
            <person name="Freedman E."/>
            <person name="Gellesch M."/>
            <person name="Goldberg J."/>
            <person name="Griggs A."/>
            <person name="Gujja S."/>
            <person name="Heilman E.R."/>
            <person name="Heiman D."/>
            <person name="Howarth C."/>
            <person name="Mehta T."/>
            <person name="Neiman D."/>
            <person name="Pearson M."/>
            <person name="Roberts A."/>
            <person name="Saif S."/>
            <person name="Shea T."/>
            <person name="Shenoy N."/>
            <person name="Sisk P."/>
            <person name="Stolte C."/>
            <person name="Sykes S."/>
            <person name="White J."/>
            <person name="Yandava C."/>
            <person name="Haas B."/>
            <person name="Henn M.R."/>
            <person name="Nusbaum C."/>
            <person name="Birren B."/>
        </authorList>
    </citation>
    <scope>NUCLEOTIDE SEQUENCE [LARGE SCALE GENOMIC DNA]</scope>
</reference>
<dbReference type="OrthoDB" id="420606at2759"/>
<dbReference type="EMBL" id="JH715983">
    <property type="protein sequence ID" value="EFO12453.1"/>
    <property type="molecule type" value="Genomic_DNA"/>
</dbReference>
<dbReference type="RefSeq" id="XP_003151616.1">
    <property type="nucleotide sequence ID" value="XM_003151568.1"/>
</dbReference>
<dbReference type="AlphaFoldDB" id="A0A1S0TEP0"/>
<keyword evidence="1" id="KW-1133">Transmembrane helix</keyword>
<evidence type="ECO:0000256" key="1">
    <source>
        <dbReference type="SAM" id="Phobius"/>
    </source>
</evidence>
<proteinExistence type="predicted"/>
<feature type="transmembrane region" description="Helical" evidence="1">
    <location>
        <begin position="80"/>
        <end position="97"/>
    </location>
</feature>
<name>A0A1S0TEP0_LOALO</name>
<organism evidence="2">
    <name type="scientific">Loa loa</name>
    <name type="common">Eye worm</name>
    <name type="synonym">Filaria loa</name>
    <dbReference type="NCBI Taxonomy" id="7209"/>
    <lineage>
        <taxon>Eukaryota</taxon>
        <taxon>Metazoa</taxon>
        <taxon>Ecdysozoa</taxon>
        <taxon>Nematoda</taxon>
        <taxon>Chromadorea</taxon>
        <taxon>Rhabditida</taxon>
        <taxon>Spirurina</taxon>
        <taxon>Spiruromorpha</taxon>
        <taxon>Filarioidea</taxon>
        <taxon>Onchocercidae</taxon>
        <taxon>Loa</taxon>
    </lineage>
</organism>
<gene>
    <name evidence="2" type="ORF">LOAG_16080</name>
</gene>
<feature type="non-terminal residue" evidence="2">
    <location>
        <position position="1"/>
    </location>
</feature>
<protein>
    <submittedName>
        <fullName evidence="2">Uncharacterized protein</fullName>
    </submittedName>
</protein>
<keyword evidence="1" id="KW-0472">Membrane</keyword>